<comment type="caution">
    <text evidence="2">The sequence shown here is derived from an EMBL/GenBank/DDBJ whole genome shotgun (WGS) entry which is preliminary data.</text>
</comment>
<reference evidence="2" key="1">
    <citation type="submission" date="2021-04" db="EMBL/GenBank/DDBJ databases">
        <title>Genome based classification of Actinospica acidithermotolerans sp. nov., an actinobacterium isolated from an Indonesian hot spring.</title>
        <authorList>
            <person name="Kusuma A.B."/>
            <person name="Putra K.E."/>
            <person name="Nafisah S."/>
            <person name="Loh J."/>
            <person name="Nouioui I."/>
            <person name="Goodfellow M."/>
        </authorList>
    </citation>
    <scope>NUCLEOTIDE SEQUENCE</scope>
    <source>
        <strain evidence="2">MGRD01-02</strain>
    </source>
</reference>
<dbReference type="Proteomes" id="UP000676325">
    <property type="component" value="Unassembled WGS sequence"/>
</dbReference>
<feature type="domain" description="N-acetyltransferase" evidence="1">
    <location>
        <begin position="62"/>
        <end position="202"/>
    </location>
</feature>
<name>A0A941E745_9ACTN</name>
<evidence type="ECO:0000259" key="1">
    <source>
        <dbReference type="PROSITE" id="PS51186"/>
    </source>
</evidence>
<evidence type="ECO:0000313" key="2">
    <source>
        <dbReference type="EMBL" id="MBR7827570.1"/>
    </source>
</evidence>
<keyword evidence="2" id="KW-0808">Transferase</keyword>
<accession>A0A941E745</accession>
<dbReference type="CDD" id="cd04301">
    <property type="entry name" value="NAT_SF"/>
    <property type="match status" value="1"/>
</dbReference>
<dbReference type="SUPFAM" id="SSF55729">
    <property type="entry name" value="Acyl-CoA N-acyltransferases (Nat)"/>
    <property type="match status" value="1"/>
</dbReference>
<organism evidence="2 3">
    <name type="scientific">Actinospica acidithermotolerans</name>
    <dbReference type="NCBI Taxonomy" id="2828514"/>
    <lineage>
        <taxon>Bacteria</taxon>
        <taxon>Bacillati</taxon>
        <taxon>Actinomycetota</taxon>
        <taxon>Actinomycetes</taxon>
        <taxon>Catenulisporales</taxon>
        <taxon>Actinospicaceae</taxon>
        <taxon>Actinospica</taxon>
    </lineage>
</organism>
<proteinExistence type="predicted"/>
<dbReference type="InterPro" id="IPR016181">
    <property type="entry name" value="Acyl_CoA_acyltransferase"/>
</dbReference>
<dbReference type="PROSITE" id="PS51186">
    <property type="entry name" value="GNAT"/>
    <property type="match status" value="1"/>
</dbReference>
<dbReference type="AlphaFoldDB" id="A0A941E745"/>
<gene>
    <name evidence="2" type="ORF">KDK95_14725</name>
</gene>
<dbReference type="RefSeq" id="WP_212518713.1">
    <property type="nucleotide sequence ID" value="NZ_JAGSOH010000037.1"/>
</dbReference>
<dbReference type="GO" id="GO:0016747">
    <property type="term" value="F:acyltransferase activity, transferring groups other than amino-acyl groups"/>
    <property type="evidence" value="ECO:0007669"/>
    <property type="project" value="InterPro"/>
</dbReference>
<keyword evidence="3" id="KW-1185">Reference proteome</keyword>
<dbReference type="PANTHER" id="PTHR42791:SF1">
    <property type="entry name" value="N-ACETYLTRANSFERASE DOMAIN-CONTAINING PROTEIN"/>
    <property type="match status" value="1"/>
</dbReference>
<keyword evidence="2" id="KW-0012">Acyltransferase</keyword>
<dbReference type="Pfam" id="PF13508">
    <property type="entry name" value="Acetyltransf_7"/>
    <property type="match status" value="1"/>
</dbReference>
<protein>
    <submittedName>
        <fullName evidence="2">GNAT family N-acetyltransferase</fullName>
        <ecNumber evidence="2">2.3.1.-</ecNumber>
    </submittedName>
</protein>
<dbReference type="InterPro" id="IPR000182">
    <property type="entry name" value="GNAT_dom"/>
</dbReference>
<dbReference type="Gene3D" id="3.40.630.30">
    <property type="match status" value="1"/>
</dbReference>
<sequence length="204" mass="22770">MHRDSIAVTATHQDEQALAAMIAHAFADLPPSRYLVPEDDQRKTVLARTFELDLQDARESGGPIRTLAGHEAVAVWAYHSGLPEPEPELDARLKKAAGAAAPRFAAFYTALDTRRRELLGDRAHWHLWILAVAPEHQGQGYASLLVRDQLARIDPIGEPTYLEAATKELCEVYRHLGFQNTGDPITLDDGCTRMYPMLHEPTHF</sequence>
<evidence type="ECO:0000313" key="3">
    <source>
        <dbReference type="Proteomes" id="UP000676325"/>
    </source>
</evidence>
<dbReference type="EC" id="2.3.1.-" evidence="2"/>
<dbReference type="PANTHER" id="PTHR42791">
    <property type="entry name" value="GNAT FAMILY ACETYLTRANSFERASE"/>
    <property type="match status" value="1"/>
</dbReference>
<dbReference type="InterPro" id="IPR052523">
    <property type="entry name" value="Trichothecene_AcTrans"/>
</dbReference>
<dbReference type="EMBL" id="JAGSOH010000037">
    <property type="protein sequence ID" value="MBR7827570.1"/>
    <property type="molecule type" value="Genomic_DNA"/>
</dbReference>